<dbReference type="PANTHER" id="PTHR13620">
    <property type="entry name" value="3-5 EXONUCLEASE"/>
    <property type="match status" value="1"/>
</dbReference>
<dbReference type="Proteomes" id="UP001178507">
    <property type="component" value="Unassembled WGS sequence"/>
</dbReference>
<dbReference type="InterPro" id="IPR051132">
    <property type="entry name" value="3-5_Exonuclease_domain"/>
</dbReference>
<dbReference type="InterPro" id="IPR001202">
    <property type="entry name" value="WW_dom"/>
</dbReference>
<dbReference type="PANTHER" id="PTHR13620:SF104">
    <property type="entry name" value="EXONUCLEASE 3'-5' DOMAIN-CONTAINING PROTEIN 2"/>
    <property type="match status" value="1"/>
</dbReference>
<accession>A0AA36HZR8</accession>
<dbReference type="EMBL" id="CAUJNA010000465">
    <property type="protein sequence ID" value="CAJ1377469.1"/>
    <property type="molecule type" value="Genomic_DNA"/>
</dbReference>
<dbReference type="InterPro" id="IPR002562">
    <property type="entry name" value="3'-5'_exonuclease_dom"/>
</dbReference>
<name>A0AA36HZR8_9DINO</name>
<feature type="domain" description="WW" evidence="4">
    <location>
        <begin position="516"/>
        <end position="549"/>
    </location>
</feature>
<evidence type="ECO:0000259" key="4">
    <source>
        <dbReference type="PROSITE" id="PS50020"/>
    </source>
</evidence>
<dbReference type="InterPro" id="IPR012337">
    <property type="entry name" value="RNaseH-like_sf"/>
</dbReference>
<dbReference type="SUPFAM" id="SSF51045">
    <property type="entry name" value="WW domain"/>
    <property type="match status" value="3"/>
</dbReference>
<dbReference type="PROSITE" id="PS50020">
    <property type="entry name" value="WW_DOMAIN_2"/>
    <property type="match status" value="3"/>
</dbReference>
<proteinExistence type="predicted"/>
<protein>
    <recommendedName>
        <fullName evidence="4">WW domain-containing protein</fullName>
    </recommendedName>
</protein>
<dbReference type="PROSITE" id="PS00028">
    <property type="entry name" value="ZINC_FINGER_C2H2_1"/>
    <property type="match status" value="1"/>
</dbReference>
<comment type="caution">
    <text evidence="5">The sequence shown here is derived from an EMBL/GenBank/DDBJ whole genome shotgun (WGS) entry which is preliminary data.</text>
</comment>
<dbReference type="GO" id="GO:0008270">
    <property type="term" value="F:zinc ion binding"/>
    <property type="evidence" value="ECO:0007669"/>
    <property type="project" value="InterPro"/>
</dbReference>
<keyword evidence="1" id="KW-0540">Nuclease</keyword>
<dbReference type="Pfam" id="PF00397">
    <property type="entry name" value="WW"/>
    <property type="match status" value="2"/>
</dbReference>
<dbReference type="PROSITE" id="PS01159">
    <property type="entry name" value="WW_DOMAIN_1"/>
    <property type="match status" value="1"/>
</dbReference>
<dbReference type="AlphaFoldDB" id="A0AA36HZR8"/>
<dbReference type="InterPro" id="IPR003604">
    <property type="entry name" value="Matrin/U1-like-C_Znf_C2H2"/>
</dbReference>
<reference evidence="5" key="1">
    <citation type="submission" date="2023-08" db="EMBL/GenBank/DDBJ databases">
        <authorList>
            <person name="Chen Y."/>
            <person name="Shah S."/>
            <person name="Dougan E. K."/>
            <person name="Thang M."/>
            <person name="Chan C."/>
        </authorList>
    </citation>
    <scope>NUCLEOTIDE SEQUENCE</scope>
</reference>
<dbReference type="Gene3D" id="3.30.420.10">
    <property type="entry name" value="Ribonuclease H-like superfamily/Ribonuclease H"/>
    <property type="match status" value="1"/>
</dbReference>
<dbReference type="CDD" id="cd00201">
    <property type="entry name" value="WW"/>
    <property type="match status" value="2"/>
</dbReference>
<dbReference type="SUPFAM" id="SSF57667">
    <property type="entry name" value="beta-beta-alpha zinc fingers"/>
    <property type="match status" value="2"/>
</dbReference>
<dbReference type="SMART" id="SM00451">
    <property type="entry name" value="ZnF_U1"/>
    <property type="match status" value="3"/>
</dbReference>
<feature type="region of interest" description="Disordered" evidence="3">
    <location>
        <begin position="422"/>
        <end position="447"/>
    </location>
</feature>
<keyword evidence="2" id="KW-0378">Hydrolase</keyword>
<dbReference type="CDD" id="cd06141">
    <property type="entry name" value="WRN_exo"/>
    <property type="match status" value="1"/>
</dbReference>
<dbReference type="Pfam" id="PF01612">
    <property type="entry name" value="DNA_pol_A_exo1"/>
    <property type="match status" value="1"/>
</dbReference>
<dbReference type="InterPro" id="IPR013087">
    <property type="entry name" value="Znf_C2H2_type"/>
</dbReference>
<dbReference type="GO" id="GO:0008408">
    <property type="term" value="F:3'-5' exonuclease activity"/>
    <property type="evidence" value="ECO:0007669"/>
    <property type="project" value="InterPro"/>
</dbReference>
<feature type="compositionally biased region" description="Basic and acidic residues" evidence="3">
    <location>
        <begin position="494"/>
        <end position="504"/>
    </location>
</feature>
<sequence>MYRKLCARKPDLQQAEDIFHTFRGNLDVVDLADIDAGLNDFPGAKWLEGKIRNRQPIGWDLEWPPDRSKEANNPIALMQFADHEYALLIRTHRSERWLPSVVRQALLSDTCTKICVGWDGADKKKMKISFELEPLGLLDLSVVASQKGLRERGLKALAEHFGFRIRKETRVARSNWAVRELTTEQEMYAAEDAYFTYLLKEKLESLPDIEEESVNLAVEGQLALREGWAEAGIVRRHDGLHCELCHQGPMNTQENVESHLRGSNHAKKTKAKQGPVVDALTEEQESNGIFAGDGTNGVDLGQYKCRLCDTLLTCTQNIDSHIKSKKHQKVLSPPAEEVPKDPFAQLWNVPDYVEFNNQELSCTLCSTKAASVRQMHQHLHGTQHHKKARSLKKEDVIYVKEKDRLEFTESGKPVVRTGFKMPAKDEARATRKASTKPHIGSDEEELPDGWACSIDEKTNRPYYWMVADRTKVQWEPPGRNSLSRASTAASSTSKHPDPLSEKQSSRPAPTSSIARNSLPDLWEEHETDDGRKYYYCLKTQKSQWHHPCQGQTMPKPGSVATSTADMCHSSHMPEAVPQQTCPKEEVARFRPEHSEATTGLHSQFAASQRSEQLPPGWQRVVDDKTGRTYFWDAECQAASWTPPEHAEDRVWTREENGEGACWVCPGTADRPSISFWESDASWHRRQDCEGRIYWSHPVFRLRFFEPVP</sequence>
<gene>
    <name evidence="5" type="ORF">EVOR1521_LOCUS6256</name>
</gene>
<dbReference type="InterPro" id="IPR036397">
    <property type="entry name" value="RNaseH_sf"/>
</dbReference>
<evidence type="ECO:0000313" key="6">
    <source>
        <dbReference type="Proteomes" id="UP001178507"/>
    </source>
</evidence>
<evidence type="ECO:0000256" key="1">
    <source>
        <dbReference type="ARBA" id="ARBA00022722"/>
    </source>
</evidence>
<dbReference type="GO" id="GO:0003676">
    <property type="term" value="F:nucleic acid binding"/>
    <property type="evidence" value="ECO:0007669"/>
    <property type="project" value="InterPro"/>
</dbReference>
<keyword evidence="6" id="KW-1185">Reference proteome</keyword>
<evidence type="ECO:0000256" key="3">
    <source>
        <dbReference type="SAM" id="MobiDB-lite"/>
    </source>
</evidence>
<dbReference type="SUPFAM" id="SSF53098">
    <property type="entry name" value="Ribonuclease H-like"/>
    <property type="match status" value="1"/>
</dbReference>
<feature type="compositionally biased region" description="Polar residues" evidence="3">
    <location>
        <begin position="505"/>
        <end position="515"/>
    </location>
</feature>
<dbReference type="SMART" id="SM00474">
    <property type="entry name" value="35EXOc"/>
    <property type="match status" value="1"/>
</dbReference>
<dbReference type="GO" id="GO:0006139">
    <property type="term" value="P:nucleobase-containing compound metabolic process"/>
    <property type="evidence" value="ECO:0007669"/>
    <property type="project" value="InterPro"/>
</dbReference>
<dbReference type="GO" id="GO:0005737">
    <property type="term" value="C:cytoplasm"/>
    <property type="evidence" value="ECO:0007669"/>
    <property type="project" value="TreeGrafter"/>
</dbReference>
<dbReference type="InterPro" id="IPR036236">
    <property type="entry name" value="Znf_C2H2_sf"/>
</dbReference>
<dbReference type="SMART" id="SM00456">
    <property type="entry name" value="WW"/>
    <property type="match status" value="3"/>
</dbReference>
<dbReference type="SMART" id="SM00355">
    <property type="entry name" value="ZnF_C2H2"/>
    <property type="match status" value="3"/>
</dbReference>
<evidence type="ECO:0000313" key="5">
    <source>
        <dbReference type="EMBL" id="CAJ1377469.1"/>
    </source>
</evidence>
<organism evidence="5 6">
    <name type="scientific">Effrenium voratum</name>
    <dbReference type="NCBI Taxonomy" id="2562239"/>
    <lineage>
        <taxon>Eukaryota</taxon>
        <taxon>Sar</taxon>
        <taxon>Alveolata</taxon>
        <taxon>Dinophyceae</taxon>
        <taxon>Suessiales</taxon>
        <taxon>Symbiodiniaceae</taxon>
        <taxon>Effrenium</taxon>
    </lineage>
</organism>
<dbReference type="GO" id="GO:0005634">
    <property type="term" value="C:nucleus"/>
    <property type="evidence" value="ECO:0007669"/>
    <property type="project" value="TreeGrafter"/>
</dbReference>
<feature type="region of interest" description="Disordered" evidence="3">
    <location>
        <begin position="474"/>
        <end position="523"/>
    </location>
</feature>
<feature type="domain" description="WW" evidence="4">
    <location>
        <begin position="611"/>
        <end position="645"/>
    </location>
</feature>
<evidence type="ECO:0000256" key="2">
    <source>
        <dbReference type="ARBA" id="ARBA00022801"/>
    </source>
</evidence>
<dbReference type="Gene3D" id="2.20.70.10">
    <property type="match status" value="3"/>
</dbReference>
<dbReference type="InterPro" id="IPR036020">
    <property type="entry name" value="WW_dom_sf"/>
</dbReference>
<feature type="domain" description="WW" evidence="4">
    <location>
        <begin position="444"/>
        <end position="479"/>
    </location>
</feature>
<feature type="compositionally biased region" description="Low complexity" evidence="3">
    <location>
        <begin position="481"/>
        <end position="493"/>
    </location>
</feature>